<sequence>SEDAYSYSQAPARTEVGRYVSYVNFNISSFGKSEVHDLRKRLSAELVRVRDFRHWIESGQFPENPRSETKFNALGGNKMSAAGVGFAGGNLTNGLHPGFGPVNSEGVLKECAAIITKLLKHKGAVAFKAPVDVVGLGLHDYHFIVKQPMDLGTVKTKLANGLYATAPDFAADVRLTFNNAMLYNPATHHIHWTAKEMLAKFDKLFSPIQDK</sequence>
<evidence type="ECO:0000259" key="3">
    <source>
        <dbReference type="PROSITE" id="PS50014"/>
    </source>
</evidence>
<evidence type="ECO:0000313" key="4">
    <source>
        <dbReference type="EMBL" id="EPS68162.1"/>
    </source>
</evidence>
<dbReference type="PANTHER" id="PTHR45926">
    <property type="entry name" value="OSJNBA0053K19.4 PROTEIN"/>
    <property type="match status" value="1"/>
</dbReference>
<dbReference type="EMBL" id="AUSU01002744">
    <property type="protein sequence ID" value="EPS68162.1"/>
    <property type="molecule type" value="Genomic_DNA"/>
</dbReference>
<evidence type="ECO:0000313" key="5">
    <source>
        <dbReference type="Proteomes" id="UP000015453"/>
    </source>
</evidence>
<feature type="non-terminal residue" evidence="4">
    <location>
        <position position="1"/>
    </location>
</feature>
<keyword evidence="1 2" id="KW-0103">Bromodomain</keyword>
<dbReference type="InterPro" id="IPR001487">
    <property type="entry name" value="Bromodomain"/>
</dbReference>
<dbReference type="PRINTS" id="PR00503">
    <property type="entry name" value="BROMODOMAIN"/>
</dbReference>
<accession>S8E6X4</accession>
<dbReference type="SMART" id="SM00297">
    <property type="entry name" value="BROMO"/>
    <property type="match status" value="1"/>
</dbReference>
<dbReference type="PROSITE" id="PS50014">
    <property type="entry name" value="BROMODOMAIN_2"/>
    <property type="match status" value="1"/>
</dbReference>
<feature type="domain" description="Bromo" evidence="3">
    <location>
        <begin position="119"/>
        <end position="191"/>
    </location>
</feature>
<keyword evidence="5" id="KW-1185">Reference proteome</keyword>
<evidence type="ECO:0000256" key="1">
    <source>
        <dbReference type="ARBA" id="ARBA00023117"/>
    </source>
</evidence>
<feature type="non-terminal residue" evidence="4">
    <location>
        <position position="211"/>
    </location>
</feature>
<dbReference type="AlphaFoldDB" id="S8E6X4"/>
<reference evidence="4 5" key="1">
    <citation type="journal article" date="2013" name="BMC Genomics">
        <title>The miniature genome of a carnivorous plant Genlisea aurea contains a low number of genes and short non-coding sequences.</title>
        <authorList>
            <person name="Leushkin E.V."/>
            <person name="Sutormin R.A."/>
            <person name="Nabieva E.R."/>
            <person name="Penin A.A."/>
            <person name="Kondrashov A.S."/>
            <person name="Logacheva M.D."/>
        </authorList>
    </citation>
    <scope>NUCLEOTIDE SEQUENCE [LARGE SCALE GENOMIC DNA]</scope>
</reference>
<dbReference type="OrthoDB" id="21449at2759"/>
<dbReference type="SUPFAM" id="SSF47370">
    <property type="entry name" value="Bromodomain"/>
    <property type="match status" value="1"/>
</dbReference>
<gene>
    <name evidence="4" type="ORF">M569_06610</name>
</gene>
<comment type="caution">
    <text evidence="4">The sequence shown here is derived from an EMBL/GenBank/DDBJ whole genome shotgun (WGS) entry which is preliminary data.</text>
</comment>
<dbReference type="Pfam" id="PF00439">
    <property type="entry name" value="Bromodomain"/>
    <property type="match status" value="1"/>
</dbReference>
<dbReference type="InterPro" id="IPR036427">
    <property type="entry name" value="Bromodomain-like_sf"/>
</dbReference>
<organism evidence="4 5">
    <name type="scientific">Genlisea aurea</name>
    <dbReference type="NCBI Taxonomy" id="192259"/>
    <lineage>
        <taxon>Eukaryota</taxon>
        <taxon>Viridiplantae</taxon>
        <taxon>Streptophyta</taxon>
        <taxon>Embryophyta</taxon>
        <taxon>Tracheophyta</taxon>
        <taxon>Spermatophyta</taxon>
        <taxon>Magnoliopsida</taxon>
        <taxon>eudicotyledons</taxon>
        <taxon>Gunneridae</taxon>
        <taxon>Pentapetalae</taxon>
        <taxon>asterids</taxon>
        <taxon>lamiids</taxon>
        <taxon>Lamiales</taxon>
        <taxon>Lentibulariaceae</taxon>
        <taxon>Genlisea</taxon>
    </lineage>
</organism>
<dbReference type="Gene3D" id="1.20.920.10">
    <property type="entry name" value="Bromodomain-like"/>
    <property type="match status" value="1"/>
</dbReference>
<dbReference type="Proteomes" id="UP000015453">
    <property type="component" value="Unassembled WGS sequence"/>
</dbReference>
<evidence type="ECO:0000256" key="2">
    <source>
        <dbReference type="PROSITE-ProRule" id="PRU00035"/>
    </source>
</evidence>
<protein>
    <recommendedName>
        <fullName evidence="3">Bromo domain-containing protein</fullName>
    </recommendedName>
</protein>
<name>S8E6X4_9LAMI</name>
<proteinExistence type="predicted"/>